<evidence type="ECO:0000313" key="2">
    <source>
        <dbReference type="Proteomes" id="UP000283627"/>
    </source>
</evidence>
<organism evidence="1 2">
    <name type="scientific">Pseudomonas frederiksbergensis</name>
    <dbReference type="NCBI Taxonomy" id="104087"/>
    <lineage>
        <taxon>Bacteria</taxon>
        <taxon>Pseudomonadati</taxon>
        <taxon>Pseudomonadota</taxon>
        <taxon>Gammaproteobacteria</taxon>
        <taxon>Pseudomonadales</taxon>
        <taxon>Pseudomonadaceae</taxon>
        <taxon>Pseudomonas</taxon>
    </lineage>
</organism>
<name>A0A423KGA7_9PSED</name>
<accession>A0A423KGA7</accession>
<gene>
    <name evidence="1" type="ORF">BK665_18520</name>
</gene>
<dbReference type="AlphaFoldDB" id="A0A423KGA7"/>
<reference evidence="1 2" key="1">
    <citation type="submission" date="2016-10" db="EMBL/GenBank/DDBJ databases">
        <title>Comparative genome analysis of multiple Pseudomonas spp. focuses on biocontrol and plant growth promoting traits.</title>
        <authorList>
            <person name="Tao X.-Y."/>
            <person name="Taylor C.G."/>
        </authorList>
    </citation>
    <scope>NUCLEOTIDE SEQUENCE [LARGE SCALE GENOMIC DNA]</scope>
    <source>
        <strain evidence="1 2">39A2</strain>
    </source>
</reference>
<sequence length="187" mass="21748">MLLFIRRIQHLFASRDAIMSYVGAFANSDMSPDLLVITSIHRLPREAVRLCRLSDGLQMTLAPPRVHVLSNGIETFEEHVMAEVKKALKLNASLSLEKLPQRFGEYFVRYLRLTSEAQANYRNKAIMTYVIQQEFKRFYHSSYSITDCWRHVCCRCDEYDLALPTLGLVRSRLEGLNTDLRQKYRGI</sequence>
<proteinExistence type="predicted"/>
<evidence type="ECO:0000313" key="1">
    <source>
        <dbReference type="EMBL" id="RON51853.1"/>
    </source>
</evidence>
<dbReference type="Proteomes" id="UP000283627">
    <property type="component" value="Unassembled WGS sequence"/>
</dbReference>
<comment type="caution">
    <text evidence="1">The sequence shown here is derived from an EMBL/GenBank/DDBJ whole genome shotgun (WGS) entry which is preliminary data.</text>
</comment>
<dbReference type="EMBL" id="MOBP01000012">
    <property type="protein sequence ID" value="RON51853.1"/>
    <property type="molecule type" value="Genomic_DNA"/>
</dbReference>
<protein>
    <submittedName>
        <fullName evidence="1">Uncharacterized protein</fullName>
    </submittedName>
</protein>